<evidence type="ECO:0000256" key="2">
    <source>
        <dbReference type="ARBA" id="ARBA00023136"/>
    </source>
</evidence>
<feature type="domain" description="OmpA-like" evidence="6">
    <location>
        <begin position="447"/>
        <end position="563"/>
    </location>
</feature>
<accession>A1ZTL4</accession>
<evidence type="ECO:0000256" key="1">
    <source>
        <dbReference type="ARBA" id="ARBA00004442"/>
    </source>
</evidence>
<proteinExistence type="predicted"/>
<dbReference type="eggNOG" id="COG2885">
    <property type="taxonomic scope" value="Bacteria"/>
</dbReference>
<evidence type="ECO:0000313" key="8">
    <source>
        <dbReference type="Proteomes" id="UP000004095"/>
    </source>
</evidence>
<dbReference type="RefSeq" id="WP_002701281.1">
    <property type="nucleotide sequence ID" value="NZ_AAWS01000036.1"/>
</dbReference>
<dbReference type="SUPFAM" id="SSF82171">
    <property type="entry name" value="DPP6 N-terminal domain-like"/>
    <property type="match status" value="1"/>
</dbReference>
<dbReference type="Gene3D" id="3.30.1330.60">
    <property type="entry name" value="OmpA-like domain"/>
    <property type="match status" value="1"/>
</dbReference>
<evidence type="ECO:0000313" key="7">
    <source>
        <dbReference type="EMBL" id="EAY26274.1"/>
    </source>
</evidence>
<dbReference type="InterPro" id="IPR006664">
    <property type="entry name" value="OMP_bac"/>
</dbReference>
<dbReference type="InterPro" id="IPR006665">
    <property type="entry name" value="OmpA-like"/>
</dbReference>
<feature type="chain" id="PRO_5002641656" evidence="5">
    <location>
        <begin position="19"/>
        <end position="563"/>
    </location>
</feature>
<sequence>MKKLLLPLFIFCFGALHAQKIERIRAVSTHTFVEYAPTVSADGKTMVFQSNNNPYKAWFLYESTRLKSGRWSAPEPIESINTFGQRPTEVNGFQTDFIATPCLSANGKTLLFSATFRGGKGGRDIYYARKINGNWTRPVNMGKVINSKGHDDCPAISADGQRLYFARPLKDKKEGQRCYKLFVARKNKRGYWQAPHPLPYPINTGCEKCPRIMSDNATLLFASIRKGGKGGFDLYKAVLDIEGKEWVELKALEFLNTPKSEEFATLTLPDNALYFTTQGKRNDDIFRTKKLPTYMQLKQNIGVVGVATSAKTRQPIATNILVKLQRNGQAIAGKHAPRQGFRLVLRQGYQYELVISAEGYQTAYQKVDLRDWQKPWLKLDKIVMKPQEVLVAKAHAAPQHLPKKAIGEALLVDVKTGEVISKADEAKALANTTKLARHRPENLRPLESLKAYKKLIFSHLLFDYNSAKLDDKTLGYLQTIAQLLKKEPQLKLEISAHTDNHGTHDDNMNLSKQRAQAVKEFLVKAGVDVKRLSAKGYGETRPLVPNTTVANRERNRRVELKVL</sequence>
<dbReference type="Gene3D" id="2.120.10.30">
    <property type="entry name" value="TolB, C-terminal domain"/>
    <property type="match status" value="1"/>
</dbReference>
<dbReference type="PROSITE" id="PS51123">
    <property type="entry name" value="OMPA_2"/>
    <property type="match status" value="1"/>
</dbReference>
<dbReference type="SUPFAM" id="SSF103088">
    <property type="entry name" value="OmpA-like"/>
    <property type="match status" value="1"/>
</dbReference>
<evidence type="ECO:0000259" key="6">
    <source>
        <dbReference type="PROSITE" id="PS51123"/>
    </source>
</evidence>
<dbReference type="InterPro" id="IPR050330">
    <property type="entry name" value="Bact_OuterMem_StrucFunc"/>
</dbReference>
<protein>
    <submittedName>
        <fullName evidence="7">Peptidoglycan-associated cytoplasmic membrane protein, putative</fullName>
    </submittedName>
</protein>
<dbReference type="Pfam" id="PF07676">
    <property type="entry name" value="PD40"/>
    <property type="match status" value="3"/>
</dbReference>
<dbReference type="InterPro" id="IPR011042">
    <property type="entry name" value="6-blade_b-propeller_TolB-like"/>
</dbReference>
<comment type="subcellular location">
    <subcellularLocation>
        <location evidence="1">Cell outer membrane</location>
    </subcellularLocation>
</comment>
<gene>
    <name evidence="7" type="ORF">M23134_01597</name>
</gene>
<dbReference type="InterPro" id="IPR036737">
    <property type="entry name" value="OmpA-like_sf"/>
</dbReference>
<dbReference type="PANTHER" id="PTHR30329">
    <property type="entry name" value="STATOR ELEMENT OF FLAGELLAR MOTOR COMPLEX"/>
    <property type="match status" value="1"/>
</dbReference>
<dbReference type="PRINTS" id="PR01021">
    <property type="entry name" value="OMPADOMAIN"/>
</dbReference>
<reference evidence="7 8" key="1">
    <citation type="submission" date="2007-01" db="EMBL/GenBank/DDBJ databases">
        <authorList>
            <person name="Haygood M."/>
            <person name="Podell S."/>
            <person name="Anderson C."/>
            <person name="Hopkinson B."/>
            <person name="Roe K."/>
            <person name="Barbeau K."/>
            <person name="Gaasterland T."/>
            <person name="Ferriera S."/>
            <person name="Johnson J."/>
            <person name="Kravitz S."/>
            <person name="Beeson K."/>
            <person name="Sutton G."/>
            <person name="Rogers Y.-H."/>
            <person name="Friedman R."/>
            <person name="Frazier M."/>
            <person name="Venter J.C."/>
        </authorList>
    </citation>
    <scope>NUCLEOTIDE SEQUENCE [LARGE SCALE GENOMIC DNA]</scope>
    <source>
        <strain evidence="7 8">ATCC 23134</strain>
    </source>
</reference>
<keyword evidence="8" id="KW-1185">Reference proteome</keyword>
<dbReference type="AlphaFoldDB" id="A1ZTL4"/>
<dbReference type="EMBL" id="AAWS01000036">
    <property type="protein sequence ID" value="EAY26274.1"/>
    <property type="molecule type" value="Genomic_DNA"/>
</dbReference>
<organism evidence="7 8">
    <name type="scientific">Microscilla marina ATCC 23134</name>
    <dbReference type="NCBI Taxonomy" id="313606"/>
    <lineage>
        <taxon>Bacteria</taxon>
        <taxon>Pseudomonadati</taxon>
        <taxon>Bacteroidota</taxon>
        <taxon>Cytophagia</taxon>
        <taxon>Cytophagales</taxon>
        <taxon>Microscillaceae</taxon>
        <taxon>Microscilla</taxon>
    </lineage>
</organism>
<comment type="caution">
    <text evidence="7">The sequence shown here is derived from an EMBL/GenBank/DDBJ whole genome shotgun (WGS) entry which is preliminary data.</text>
</comment>
<evidence type="ECO:0000256" key="3">
    <source>
        <dbReference type="ARBA" id="ARBA00023237"/>
    </source>
</evidence>
<keyword evidence="3" id="KW-0998">Cell outer membrane</keyword>
<dbReference type="InterPro" id="IPR011659">
    <property type="entry name" value="WD40"/>
</dbReference>
<feature type="signal peptide" evidence="5">
    <location>
        <begin position="1"/>
        <end position="18"/>
    </location>
</feature>
<keyword evidence="2 4" id="KW-0472">Membrane</keyword>
<dbReference type="CDD" id="cd07185">
    <property type="entry name" value="OmpA_C-like"/>
    <property type="match status" value="1"/>
</dbReference>
<evidence type="ECO:0000256" key="4">
    <source>
        <dbReference type="PROSITE-ProRule" id="PRU00473"/>
    </source>
</evidence>
<dbReference type="PANTHER" id="PTHR30329:SF21">
    <property type="entry name" value="LIPOPROTEIN YIAD-RELATED"/>
    <property type="match status" value="1"/>
</dbReference>
<dbReference type="Proteomes" id="UP000004095">
    <property type="component" value="Unassembled WGS sequence"/>
</dbReference>
<dbReference type="eggNOG" id="COG0823">
    <property type="taxonomic scope" value="Bacteria"/>
</dbReference>
<evidence type="ECO:0000256" key="5">
    <source>
        <dbReference type="SAM" id="SignalP"/>
    </source>
</evidence>
<dbReference type="GO" id="GO:0009279">
    <property type="term" value="C:cell outer membrane"/>
    <property type="evidence" value="ECO:0007669"/>
    <property type="project" value="UniProtKB-SubCell"/>
</dbReference>
<dbReference type="Pfam" id="PF00691">
    <property type="entry name" value="OmpA"/>
    <property type="match status" value="1"/>
</dbReference>
<keyword evidence="5" id="KW-0732">Signal</keyword>
<name>A1ZTL4_MICM2</name>